<feature type="region of interest" description="Disordered" evidence="1">
    <location>
        <begin position="336"/>
        <end position="378"/>
    </location>
</feature>
<evidence type="ECO:0000259" key="4">
    <source>
        <dbReference type="Pfam" id="PF24854"/>
    </source>
</evidence>
<sequence length="378" mass="41113">MNLRSFLLGSAVALGANALLVVPETEGDAIAPQGEFTGIHPLEAFTAQQQQVELICKECPFREVNENGDVSWTDGFLTSLALNFSIEDGALLVNGHQIFPPPPPSVITAVQRRESDGVESDPIALGYAVEFMPLGVPDDAPMELSAIRFTVLDLDGHPVPLDTVAITIINDFKGNIYMAKTDFEDTAPNRLSWKQCRGKPKCLRKLLVERIRGLFAAAKARVLGMRPRPFGCGADRPRPPMSHPHHRPEGNFDHDIVPGRLSPPGDEGPFGFGGGPHHHPHMHHMHHGGWERTVSRIVRFIVVPAVLGVLAGLAASALGMLAGQIVVFLWQRHRRSTPEQNVEQGTASEKEGLMTQASDELPPAYSGDDSVEVSDTKQ</sequence>
<reference evidence="5" key="1">
    <citation type="submission" date="2018-08" db="EMBL/GenBank/DDBJ databases">
        <title>Draft genome sequence of azole-resistant Aspergillus thermomutatus (Neosartorya pseudofischeri) strain HMR AF 39, isolated from a human nasal aspirate.</title>
        <authorList>
            <person name="Parent-Michaud M."/>
            <person name="Dufresne P.J."/>
            <person name="Fournier E."/>
            <person name="Martineau C."/>
            <person name="Moreira S."/>
            <person name="Perkins V."/>
            <person name="De Repentigny L."/>
            <person name="Dufresne S.F."/>
        </authorList>
    </citation>
    <scope>NUCLEOTIDE SEQUENCE [LARGE SCALE GENOMIC DNA]</scope>
    <source>
        <strain evidence="5">HMR AF 39</strain>
    </source>
</reference>
<dbReference type="InterPro" id="IPR056145">
    <property type="entry name" value="DUF7728"/>
</dbReference>
<dbReference type="AlphaFoldDB" id="A0A397GX36"/>
<dbReference type="EMBL" id="NKHU02000133">
    <property type="protein sequence ID" value="RHZ52620.1"/>
    <property type="molecule type" value="Genomic_DNA"/>
</dbReference>
<keyword evidence="2" id="KW-1133">Transmembrane helix</keyword>
<dbReference type="PANTHER" id="PTHR40622">
    <property type="match status" value="1"/>
</dbReference>
<evidence type="ECO:0000256" key="3">
    <source>
        <dbReference type="SAM" id="SignalP"/>
    </source>
</evidence>
<feature type="transmembrane region" description="Helical" evidence="2">
    <location>
        <begin position="301"/>
        <end position="330"/>
    </location>
</feature>
<feature type="region of interest" description="Disordered" evidence="1">
    <location>
        <begin position="263"/>
        <end position="286"/>
    </location>
</feature>
<evidence type="ECO:0000256" key="1">
    <source>
        <dbReference type="SAM" id="MobiDB-lite"/>
    </source>
</evidence>
<keyword evidence="6" id="KW-1185">Reference proteome</keyword>
<feature type="signal peptide" evidence="3">
    <location>
        <begin position="1"/>
        <end position="18"/>
    </location>
</feature>
<evidence type="ECO:0000313" key="6">
    <source>
        <dbReference type="Proteomes" id="UP000215305"/>
    </source>
</evidence>
<protein>
    <recommendedName>
        <fullName evidence="4">DUF7728 domain-containing protein</fullName>
    </recommendedName>
</protein>
<dbReference type="GeneID" id="38127165"/>
<feature type="compositionally biased region" description="Polar residues" evidence="1">
    <location>
        <begin position="338"/>
        <end position="347"/>
    </location>
</feature>
<dbReference type="Pfam" id="PF24854">
    <property type="entry name" value="DUF7728"/>
    <property type="match status" value="1"/>
</dbReference>
<gene>
    <name evidence="5" type="ORF">CDV56_105191</name>
</gene>
<keyword evidence="2" id="KW-0472">Membrane</keyword>
<keyword evidence="2" id="KW-0812">Transmembrane</keyword>
<feature type="domain" description="DUF7728" evidence="4">
    <location>
        <begin position="48"/>
        <end position="183"/>
    </location>
</feature>
<accession>A0A397GX36</accession>
<feature type="chain" id="PRO_5017404156" description="DUF7728 domain-containing protein" evidence="3">
    <location>
        <begin position="19"/>
        <end position="378"/>
    </location>
</feature>
<evidence type="ECO:0000256" key="2">
    <source>
        <dbReference type="SAM" id="Phobius"/>
    </source>
</evidence>
<dbReference type="VEuPathDB" id="FungiDB:CDV56_105191"/>
<dbReference type="PANTHER" id="PTHR40622:SF2">
    <property type="match status" value="1"/>
</dbReference>
<dbReference type="Proteomes" id="UP000215305">
    <property type="component" value="Unassembled WGS sequence"/>
</dbReference>
<dbReference type="RefSeq" id="XP_026613341.1">
    <property type="nucleotide sequence ID" value="XM_026758810.1"/>
</dbReference>
<keyword evidence="3" id="KW-0732">Signal</keyword>
<feature type="compositionally biased region" description="Basic residues" evidence="1">
    <location>
        <begin position="276"/>
        <end position="286"/>
    </location>
</feature>
<comment type="caution">
    <text evidence="5">The sequence shown here is derived from an EMBL/GenBank/DDBJ whole genome shotgun (WGS) entry which is preliminary data.</text>
</comment>
<proteinExistence type="predicted"/>
<evidence type="ECO:0000313" key="5">
    <source>
        <dbReference type="EMBL" id="RHZ52620.1"/>
    </source>
</evidence>
<organism evidence="5 6">
    <name type="scientific">Aspergillus thermomutatus</name>
    <name type="common">Neosartorya pseudofischeri</name>
    <dbReference type="NCBI Taxonomy" id="41047"/>
    <lineage>
        <taxon>Eukaryota</taxon>
        <taxon>Fungi</taxon>
        <taxon>Dikarya</taxon>
        <taxon>Ascomycota</taxon>
        <taxon>Pezizomycotina</taxon>
        <taxon>Eurotiomycetes</taxon>
        <taxon>Eurotiomycetidae</taxon>
        <taxon>Eurotiales</taxon>
        <taxon>Aspergillaceae</taxon>
        <taxon>Aspergillus</taxon>
        <taxon>Aspergillus subgen. Fumigati</taxon>
    </lineage>
</organism>
<dbReference type="OrthoDB" id="5409353at2759"/>
<name>A0A397GX36_ASPTH</name>